<protein>
    <submittedName>
        <fullName evidence="2">Transmembrane signal receptor</fullName>
    </submittedName>
</protein>
<keyword evidence="4" id="KW-1185">Reference proteome</keyword>
<organism evidence="2 4">
    <name type="scientific">Lithospermum erythrorhizon</name>
    <name type="common">Purple gromwell</name>
    <name type="synonym">Lithospermum officinale var. erythrorhizon</name>
    <dbReference type="NCBI Taxonomy" id="34254"/>
    <lineage>
        <taxon>Eukaryota</taxon>
        <taxon>Viridiplantae</taxon>
        <taxon>Streptophyta</taxon>
        <taxon>Embryophyta</taxon>
        <taxon>Tracheophyta</taxon>
        <taxon>Spermatophyta</taxon>
        <taxon>Magnoliopsida</taxon>
        <taxon>eudicotyledons</taxon>
        <taxon>Gunneridae</taxon>
        <taxon>Pentapetalae</taxon>
        <taxon>asterids</taxon>
        <taxon>lamiids</taxon>
        <taxon>Boraginales</taxon>
        <taxon>Boraginaceae</taxon>
        <taxon>Boraginoideae</taxon>
        <taxon>Lithospermeae</taxon>
        <taxon>Lithospermum</taxon>
    </lineage>
</organism>
<proteinExistence type="predicted"/>
<evidence type="ECO:0000259" key="1">
    <source>
        <dbReference type="Pfam" id="PF07727"/>
    </source>
</evidence>
<dbReference type="Proteomes" id="UP001454036">
    <property type="component" value="Unassembled WGS sequence"/>
</dbReference>
<keyword evidence="2" id="KW-0812">Transmembrane</keyword>
<evidence type="ECO:0000313" key="2">
    <source>
        <dbReference type="EMBL" id="GAA0162856.1"/>
    </source>
</evidence>
<dbReference type="EMBL" id="BAABME010021704">
    <property type="protein sequence ID" value="GAA0163998.1"/>
    <property type="molecule type" value="Genomic_DNA"/>
</dbReference>
<dbReference type="Pfam" id="PF07727">
    <property type="entry name" value="RVT_2"/>
    <property type="match status" value="1"/>
</dbReference>
<keyword evidence="2" id="KW-0472">Membrane</keyword>
<evidence type="ECO:0000313" key="4">
    <source>
        <dbReference type="Proteomes" id="UP001454036"/>
    </source>
</evidence>
<reference evidence="2 4" key="1">
    <citation type="submission" date="2024-01" db="EMBL/GenBank/DDBJ databases">
        <title>The complete chloroplast genome sequence of Lithospermum erythrorhizon: insights into the phylogenetic relationship among Boraginaceae species and the maternal lineages of purple gromwells.</title>
        <authorList>
            <person name="Okada T."/>
            <person name="Watanabe K."/>
        </authorList>
    </citation>
    <scope>NUCLEOTIDE SEQUENCE [LARGE SCALE GENOMIC DNA]</scope>
</reference>
<sequence length="224" mass="25487">MMNCWRFRLLPPAYGGHGPVGQPYRGAPRVVEPAPPQPGGEQAEVVVEQRCEMETDESSQAPMSLWVEFSFSLEHPIFLASVTTGVEPRSFKEAMQDPGWREAMHTEIRALESKETWTLKTLPVGKKALGSRWIYRVKHRSDSTVERLKARLVVFGNHQVERIDYSDTFAPVGKMVTVRVFLAVTAAKNWELHQMDVHNAFLHRDLIEEVYMKIPPGFENGRDG</sequence>
<dbReference type="EMBL" id="BAABME010021263">
    <property type="protein sequence ID" value="GAA0162856.1"/>
    <property type="molecule type" value="Genomic_DNA"/>
</dbReference>
<accession>A0AAV3QHV8</accession>
<dbReference type="InterPro" id="IPR013103">
    <property type="entry name" value="RVT_2"/>
</dbReference>
<keyword evidence="2" id="KW-0675">Receptor</keyword>
<name>A0AAV3QHV8_LITER</name>
<evidence type="ECO:0000313" key="3">
    <source>
        <dbReference type="EMBL" id="GAA0163998.1"/>
    </source>
</evidence>
<comment type="caution">
    <text evidence="2">The sequence shown here is derived from an EMBL/GenBank/DDBJ whole genome shotgun (WGS) entry which is preliminary data.</text>
</comment>
<feature type="domain" description="Reverse transcriptase Ty1/copia-type" evidence="1">
    <location>
        <begin position="115"/>
        <end position="221"/>
    </location>
</feature>
<dbReference type="AlphaFoldDB" id="A0AAV3QHV8"/>
<gene>
    <name evidence="2" type="ORF">LIER_39489</name>
    <name evidence="3" type="ORF">LIER_39700</name>
</gene>